<protein>
    <recommendedName>
        <fullName evidence="3">Transcription termination factor Rho</fullName>
    </recommendedName>
</protein>
<reference evidence="2" key="1">
    <citation type="submission" date="2018-06" db="EMBL/GenBank/DDBJ databases">
        <authorList>
            <person name="Zhirakovskaya E."/>
        </authorList>
    </citation>
    <scope>NUCLEOTIDE SEQUENCE</scope>
</reference>
<feature type="transmembrane region" description="Helical" evidence="1">
    <location>
        <begin position="47"/>
        <end position="69"/>
    </location>
</feature>
<sequence>MIQRIQSVYLLIATLLSGGLIFVFNLWVDNKGTEFYVIDSFSSENVLLKIMTVLFFVSAALTLIAIFQFKNRQLQFVLGRLAILINFILLGIVVYFSQNLSGEIKISEKGIGLFIPILTILFVVIANKAIKKDEELVKSVDRLR</sequence>
<feature type="transmembrane region" description="Helical" evidence="1">
    <location>
        <begin position="7"/>
        <end position="27"/>
    </location>
</feature>
<dbReference type="EMBL" id="UOER01000210">
    <property type="protein sequence ID" value="VAW23700.1"/>
    <property type="molecule type" value="Genomic_DNA"/>
</dbReference>
<dbReference type="InterPro" id="IPR025635">
    <property type="entry name" value="DUF4293"/>
</dbReference>
<feature type="transmembrane region" description="Helical" evidence="1">
    <location>
        <begin position="110"/>
        <end position="130"/>
    </location>
</feature>
<proteinExistence type="predicted"/>
<dbReference type="AlphaFoldDB" id="A0A3B0U3Z3"/>
<gene>
    <name evidence="2" type="ORF">MNBD_BACTEROID04-1141</name>
</gene>
<evidence type="ECO:0000256" key="1">
    <source>
        <dbReference type="SAM" id="Phobius"/>
    </source>
</evidence>
<keyword evidence="1" id="KW-1133">Transmembrane helix</keyword>
<name>A0A3B0U3Z3_9ZZZZ</name>
<accession>A0A3B0U3Z3</accession>
<feature type="transmembrane region" description="Helical" evidence="1">
    <location>
        <begin position="81"/>
        <end position="98"/>
    </location>
</feature>
<keyword evidence="1" id="KW-0812">Transmembrane</keyword>
<evidence type="ECO:0000313" key="2">
    <source>
        <dbReference type="EMBL" id="VAW23700.1"/>
    </source>
</evidence>
<dbReference type="Pfam" id="PF14126">
    <property type="entry name" value="DUF4293"/>
    <property type="match status" value="1"/>
</dbReference>
<evidence type="ECO:0008006" key="3">
    <source>
        <dbReference type="Google" id="ProtNLM"/>
    </source>
</evidence>
<keyword evidence="1" id="KW-0472">Membrane</keyword>
<organism evidence="2">
    <name type="scientific">hydrothermal vent metagenome</name>
    <dbReference type="NCBI Taxonomy" id="652676"/>
    <lineage>
        <taxon>unclassified sequences</taxon>
        <taxon>metagenomes</taxon>
        <taxon>ecological metagenomes</taxon>
    </lineage>
</organism>